<feature type="transmembrane region" description="Helical" evidence="17">
    <location>
        <begin position="190"/>
        <end position="209"/>
    </location>
</feature>
<feature type="transmembrane region" description="Helical" evidence="17">
    <location>
        <begin position="158"/>
        <end position="178"/>
    </location>
</feature>
<gene>
    <name evidence="19" type="primary">nad4</name>
</gene>
<evidence type="ECO:0000256" key="7">
    <source>
        <dbReference type="ARBA" id="ARBA00022660"/>
    </source>
</evidence>
<evidence type="ECO:0000256" key="14">
    <source>
        <dbReference type="ARBA" id="ARBA00023128"/>
    </source>
</evidence>
<keyword evidence="11 17" id="KW-1133">Transmembrane helix</keyword>
<feature type="transmembrane region" description="Helical" evidence="17">
    <location>
        <begin position="215"/>
        <end position="237"/>
    </location>
</feature>
<dbReference type="EC" id="7.1.1.2" evidence="4 17"/>
<evidence type="ECO:0000256" key="5">
    <source>
        <dbReference type="ARBA" id="ARBA00021006"/>
    </source>
</evidence>
<organism evidence="19">
    <name type="scientific">Wellcomia compar</name>
    <dbReference type="NCBI Taxonomy" id="2744580"/>
    <lineage>
        <taxon>Eukaryota</taxon>
        <taxon>Metazoa</taxon>
        <taxon>Ecdysozoa</taxon>
        <taxon>Nematoda</taxon>
        <taxon>Chromadorea</taxon>
        <taxon>Rhabditida</taxon>
        <taxon>Spirurina</taxon>
        <taxon>Oxyuridomorpha</taxon>
        <taxon>Oxyuroidea</taxon>
        <taxon>Oxyuridae</taxon>
        <taxon>Wellcomia</taxon>
    </lineage>
</organism>
<keyword evidence="12 17" id="KW-0520">NAD</keyword>
<evidence type="ECO:0000256" key="17">
    <source>
        <dbReference type="RuleBase" id="RU003297"/>
    </source>
</evidence>
<feature type="transmembrane region" description="Helical" evidence="17">
    <location>
        <begin position="7"/>
        <end position="36"/>
    </location>
</feature>
<keyword evidence="7 17" id="KW-0679">Respiratory chain</keyword>
<dbReference type="AlphaFoldDB" id="A0A8F7CHV2"/>
<evidence type="ECO:0000256" key="10">
    <source>
        <dbReference type="ARBA" id="ARBA00022982"/>
    </source>
</evidence>
<evidence type="ECO:0000313" key="19">
    <source>
        <dbReference type="EMBL" id="QXU74733.1"/>
    </source>
</evidence>
<proteinExistence type="inferred from homology"/>
<keyword evidence="13 17" id="KW-0830">Ubiquinone</keyword>
<dbReference type="GO" id="GO:0003954">
    <property type="term" value="F:NADH dehydrogenase activity"/>
    <property type="evidence" value="ECO:0007669"/>
    <property type="project" value="TreeGrafter"/>
</dbReference>
<dbReference type="GO" id="GO:0008137">
    <property type="term" value="F:NADH dehydrogenase (ubiquinone) activity"/>
    <property type="evidence" value="ECO:0007669"/>
    <property type="project" value="UniProtKB-UniRule"/>
</dbReference>
<evidence type="ECO:0000256" key="11">
    <source>
        <dbReference type="ARBA" id="ARBA00022989"/>
    </source>
</evidence>
<dbReference type="InterPro" id="IPR003918">
    <property type="entry name" value="NADH_UbQ_OxRdtase"/>
</dbReference>
<comment type="catalytic activity">
    <reaction evidence="16 17">
        <text>a ubiquinone + NADH + 5 H(+)(in) = a ubiquinol + NAD(+) + 4 H(+)(out)</text>
        <dbReference type="Rhea" id="RHEA:29091"/>
        <dbReference type="Rhea" id="RHEA-COMP:9565"/>
        <dbReference type="Rhea" id="RHEA-COMP:9566"/>
        <dbReference type="ChEBI" id="CHEBI:15378"/>
        <dbReference type="ChEBI" id="CHEBI:16389"/>
        <dbReference type="ChEBI" id="CHEBI:17976"/>
        <dbReference type="ChEBI" id="CHEBI:57540"/>
        <dbReference type="ChEBI" id="CHEBI:57945"/>
        <dbReference type="EC" id="7.1.1.2"/>
    </reaction>
</comment>
<keyword evidence="6 17" id="KW-0813">Transport</keyword>
<dbReference type="InterPro" id="IPR001750">
    <property type="entry name" value="ND/Mrp_TM"/>
</dbReference>
<sequence>MFFVWKFIFFFSSILFCYFLIFFLFLGLNIFCWGGYFIFFDSYVYILLVFMSLFILGLILMSEYNYVLVFLSEILVLICLFFFFSLNMMMLYIFFELSLFPMLIMILGYGFQIEKISAFYYLGFYTFLCSSPFLYVYFCSNFFLFYAYYDVIVSCEMLLFLTFCFLVKIPVYFFHLWLPKAHVEAPTVASMLLAGLMLKLGTIGVLRLLGSYNSIFIYCWEIFALLGMVFCSFFCLLQSDIKSLIAYSSIVHMGFVFLVLILVFLSSKMSAVIMMISHGYLSVLMFYFVGKFYYVVGTRILSYLGGFMVSSLLLSCLMMLVFLCNSGLPPSLSFFSEFLGIVGIYMCCFGLFFFLFLYFFVSFYYSLYVLTISLMGNKMVNFFVWYSGFSIFGLMLVFDFFWIGVLF</sequence>
<dbReference type="PANTHER" id="PTHR43507:SF20">
    <property type="entry name" value="NADH-UBIQUINONE OXIDOREDUCTASE CHAIN 4"/>
    <property type="match status" value="1"/>
</dbReference>
<comment type="function">
    <text evidence="17">Core subunit of the mitochondrial membrane respiratory chain NADH dehydrogenase (Complex I) which catalyzes electron transfer from NADH through the respiratory chain, using ubiquinone as an electron acceptor. Essential for the catalytic activity and assembly of complex I.</text>
</comment>
<keyword evidence="8 17" id="KW-0812">Transmembrane</keyword>
<evidence type="ECO:0000256" key="3">
    <source>
        <dbReference type="ARBA" id="ARBA00009025"/>
    </source>
</evidence>
<comment type="function">
    <text evidence="1">Core subunit of the mitochondrial membrane respiratory chain NADH dehydrogenase (Complex I) that is believed to belong to the minimal assembly required for catalysis. Complex I functions in the transfer of electrons from NADH to the respiratory chain. The immediate electron acceptor for the enzyme is believed to be ubiquinone.</text>
</comment>
<keyword evidence="10 17" id="KW-0249">Electron transport</keyword>
<dbReference type="GO" id="GO:0015990">
    <property type="term" value="P:electron transport coupled proton transport"/>
    <property type="evidence" value="ECO:0007669"/>
    <property type="project" value="TreeGrafter"/>
</dbReference>
<feature type="transmembrane region" description="Helical" evidence="17">
    <location>
        <begin position="67"/>
        <end position="84"/>
    </location>
</feature>
<dbReference type="GO" id="GO:0048039">
    <property type="term" value="F:ubiquinone binding"/>
    <property type="evidence" value="ECO:0007669"/>
    <property type="project" value="TreeGrafter"/>
</dbReference>
<evidence type="ECO:0000256" key="1">
    <source>
        <dbReference type="ARBA" id="ARBA00003257"/>
    </source>
</evidence>
<feature type="transmembrane region" description="Helical" evidence="17">
    <location>
        <begin position="271"/>
        <end position="289"/>
    </location>
</feature>
<dbReference type="GO" id="GO:0042773">
    <property type="term" value="P:ATP synthesis coupled electron transport"/>
    <property type="evidence" value="ECO:0007669"/>
    <property type="project" value="InterPro"/>
</dbReference>
<evidence type="ECO:0000259" key="18">
    <source>
        <dbReference type="Pfam" id="PF00361"/>
    </source>
</evidence>
<feature type="transmembrane region" description="Helical" evidence="17">
    <location>
        <begin position="42"/>
        <end position="60"/>
    </location>
</feature>
<evidence type="ECO:0000256" key="16">
    <source>
        <dbReference type="ARBA" id="ARBA00049551"/>
    </source>
</evidence>
<feature type="transmembrane region" description="Helical" evidence="17">
    <location>
        <begin position="382"/>
        <end position="405"/>
    </location>
</feature>
<evidence type="ECO:0000256" key="6">
    <source>
        <dbReference type="ARBA" id="ARBA00022448"/>
    </source>
</evidence>
<name>A0A8F7CHV2_9BILA</name>
<evidence type="ECO:0000256" key="8">
    <source>
        <dbReference type="ARBA" id="ARBA00022692"/>
    </source>
</evidence>
<dbReference type="PANTHER" id="PTHR43507">
    <property type="entry name" value="NADH-UBIQUINONE OXIDOREDUCTASE CHAIN 4"/>
    <property type="match status" value="1"/>
</dbReference>
<evidence type="ECO:0000256" key="2">
    <source>
        <dbReference type="ARBA" id="ARBA00004225"/>
    </source>
</evidence>
<dbReference type="Pfam" id="PF00361">
    <property type="entry name" value="Proton_antipo_M"/>
    <property type="match status" value="1"/>
</dbReference>
<dbReference type="GO" id="GO:0031966">
    <property type="term" value="C:mitochondrial membrane"/>
    <property type="evidence" value="ECO:0007669"/>
    <property type="project" value="UniProtKB-SubCell"/>
</dbReference>
<reference evidence="19" key="1">
    <citation type="submission" date="2020-10" db="EMBL/GenBank/DDBJ databases">
        <title>Wellcomia compar mitochondrion, complete genome.</title>
        <authorList>
            <person name="Zhang S."/>
        </authorList>
    </citation>
    <scope>NUCLEOTIDE SEQUENCE</scope>
</reference>
<dbReference type="PRINTS" id="PR01437">
    <property type="entry name" value="NUOXDRDTASE4"/>
</dbReference>
<feature type="transmembrane region" description="Helical" evidence="17">
    <location>
        <begin position="343"/>
        <end position="370"/>
    </location>
</feature>
<evidence type="ECO:0000256" key="12">
    <source>
        <dbReference type="ARBA" id="ARBA00023027"/>
    </source>
</evidence>
<geneLocation type="mitochondrion" evidence="19"/>
<comment type="subcellular location">
    <subcellularLocation>
        <location evidence="2 17">Mitochondrion membrane</location>
        <topology evidence="2 17">Multi-pass membrane protein</topology>
    </subcellularLocation>
</comment>
<dbReference type="EMBL" id="MW059037">
    <property type="protein sequence ID" value="QXU74733.1"/>
    <property type="molecule type" value="Genomic_DNA"/>
</dbReference>
<evidence type="ECO:0000256" key="4">
    <source>
        <dbReference type="ARBA" id="ARBA00012944"/>
    </source>
</evidence>
<evidence type="ECO:0000256" key="13">
    <source>
        <dbReference type="ARBA" id="ARBA00023075"/>
    </source>
</evidence>
<protein>
    <recommendedName>
        <fullName evidence="5 17">NADH-ubiquinone oxidoreductase chain 4</fullName>
        <ecNumber evidence="4 17">7.1.1.2</ecNumber>
    </recommendedName>
</protein>
<evidence type="ECO:0000256" key="9">
    <source>
        <dbReference type="ARBA" id="ARBA00022967"/>
    </source>
</evidence>
<feature type="transmembrane region" description="Helical" evidence="17">
    <location>
        <begin position="90"/>
        <end position="111"/>
    </location>
</feature>
<keyword evidence="9" id="KW-1278">Translocase</keyword>
<keyword evidence="15 17" id="KW-0472">Membrane</keyword>
<feature type="transmembrane region" description="Helical" evidence="17">
    <location>
        <begin position="301"/>
        <end position="323"/>
    </location>
</feature>
<accession>A0A8F7CHV2</accession>
<comment type="similarity">
    <text evidence="3 17">Belongs to the complex I subunit 4 family.</text>
</comment>
<feature type="domain" description="NADH:quinone oxidoreductase/Mrp antiporter transmembrane" evidence="18">
    <location>
        <begin position="85"/>
        <end position="355"/>
    </location>
</feature>
<keyword evidence="14 17" id="KW-0496">Mitochondrion</keyword>
<evidence type="ECO:0000256" key="15">
    <source>
        <dbReference type="ARBA" id="ARBA00023136"/>
    </source>
</evidence>
<feature type="transmembrane region" description="Helical" evidence="17">
    <location>
        <begin position="244"/>
        <end position="265"/>
    </location>
</feature>
<feature type="transmembrane region" description="Helical" evidence="17">
    <location>
        <begin position="118"/>
        <end position="138"/>
    </location>
</feature>